<dbReference type="AlphaFoldDB" id="A0A8D2DFL8"/>
<evidence type="ECO:0000256" key="8">
    <source>
        <dbReference type="ARBA" id="ARBA00023136"/>
    </source>
</evidence>
<dbReference type="PANTHER" id="PTHR14275:SF0">
    <property type="entry name" value="LIPID DROPLET ASSEMBLY FACTOR 1"/>
    <property type="match status" value="1"/>
</dbReference>
<evidence type="ECO:0000256" key="7">
    <source>
        <dbReference type="ARBA" id="ARBA00022989"/>
    </source>
</evidence>
<accession>A0A8D2DFL8</accession>
<comment type="subcellular location">
    <subcellularLocation>
        <location evidence="1">Endoplasmic reticulum membrane</location>
        <topology evidence="1">Multi-pass membrane protein</topology>
    </subcellularLocation>
    <subcellularLocation>
        <location evidence="2">Lipid droplet</location>
    </subcellularLocation>
</comment>
<evidence type="ECO:0000256" key="3">
    <source>
        <dbReference type="ARBA" id="ARBA00007618"/>
    </source>
</evidence>
<evidence type="ECO:0000313" key="10">
    <source>
        <dbReference type="Proteomes" id="UP000694564"/>
    </source>
</evidence>
<protein>
    <submittedName>
        <fullName evidence="9">Uncharacterized protein</fullName>
    </submittedName>
</protein>
<proteinExistence type="inferred from homology"/>
<keyword evidence="7" id="KW-1133">Transmembrane helix</keyword>
<reference evidence="9" key="1">
    <citation type="submission" date="2025-08" db="UniProtKB">
        <authorList>
            <consortium name="Ensembl"/>
        </authorList>
    </citation>
    <scope>IDENTIFICATION</scope>
</reference>
<keyword evidence="6" id="KW-0256">Endoplasmic reticulum</keyword>
<evidence type="ECO:0000256" key="6">
    <source>
        <dbReference type="ARBA" id="ARBA00022824"/>
    </source>
</evidence>
<reference evidence="9" key="2">
    <citation type="submission" date="2025-09" db="UniProtKB">
        <authorList>
            <consortium name="Ensembl"/>
        </authorList>
    </citation>
    <scope>IDENTIFICATION</scope>
</reference>
<keyword evidence="8" id="KW-0472">Membrane</keyword>
<dbReference type="InterPro" id="IPR029709">
    <property type="entry name" value="LDAF1"/>
</dbReference>
<evidence type="ECO:0000256" key="4">
    <source>
        <dbReference type="ARBA" id="ARBA00022677"/>
    </source>
</evidence>
<evidence type="ECO:0000313" key="9">
    <source>
        <dbReference type="Ensembl" id="ENSSVLP00005025054.1"/>
    </source>
</evidence>
<evidence type="ECO:0000256" key="1">
    <source>
        <dbReference type="ARBA" id="ARBA00004477"/>
    </source>
</evidence>
<evidence type="ECO:0000256" key="2">
    <source>
        <dbReference type="ARBA" id="ARBA00004502"/>
    </source>
</evidence>
<keyword evidence="5" id="KW-0812">Transmembrane</keyword>
<keyword evidence="4" id="KW-0551">Lipid droplet</keyword>
<name>A0A8D2DFL8_SCIVU</name>
<comment type="similarity">
    <text evidence="3">Belongs to the LDAF1 family.</text>
</comment>
<organism evidence="9 10">
    <name type="scientific">Sciurus vulgaris</name>
    <name type="common">Eurasian red squirrel</name>
    <dbReference type="NCBI Taxonomy" id="55149"/>
    <lineage>
        <taxon>Eukaryota</taxon>
        <taxon>Metazoa</taxon>
        <taxon>Chordata</taxon>
        <taxon>Craniata</taxon>
        <taxon>Vertebrata</taxon>
        <taxon>Euteleostomi</taxon>
        <taxon>Mammalia</taxon>
        <taxon>Eutheria</taxon>
        <taxon>Euarchontoglires</taxon>
        <taxon>Glires</taxon>
        <taxon>Rodentia</taxon>
        <taxon>Sciuromorpha</taxon>
        <taxon>Sciuridae</taxon>
        <taxon>Sciurinae</taxon>
        <taxon>Sciurini</taxon>
        <taxon>Sciurus</taxon>
    </lineage>
</organism>
<evidence type="ECO:0000256" key="5">
    <source>
        <dbReference type="ARBA" id="ARBA00022692"/>
    </source>
</evidence>
<dbReference type="Ensembl" id="ENSSVLT00005027851.1">
    <property type="protein sequence ID" value="ENSSVLP00005025054.1"/>
    <property type="gene ID" value="ENSSVLG00005019851.1"/>
</dbReference>
<dbReference type="Proteomes" id="UP000694564">
    <property type="component" value="Chromosome 11"/>
</dbReference>
<dbReference type="GO" id="GO:0005789">
    <property type="term" value="C:endoplasmic reticulum membrane"/>
    <property type="evidence" value="ECO:0007669"/>
    <property type="project" value="UniProtKB-SubCell"/>
</dbReference>
<dbReference type="GO" id="GO:0005811">
    <property type="term" value="C:lipid droplet"/>
    <property type="evidence" value="ECO:0007669"/>
    <property type="project" value="UniProtKB-SubCell"/>
</dbReference>
<dbReference type="PANTHER" id="PTHR14275">
    <property type="entry name" value="PROMETHIN"/>
    <property type="match status" value="1"/>
</dbReference>
<sequence length="128" mass="14598">MAKEESPSTLKDLQELQRKLSLLLESFQNNSKVVAFTKSPVGQYLQASLSASRFMSRVPTGGNSELFLRVFVFLFETREAVFHSFETKGEKKKKIQKTPQLFCLICFLSQRTTTFGNRGLLRVGRIQT</sequence>
<keyword evidence="10" id="KW-1185">Reference proteome</keyword>
<dbReference type="OrthoDB" id="9943433at2759"/>